<feature type="region of interest" description="Disordered" evidence="1">
    <location>
        <begin position="704"/>
        <end position="728"/>
    </location>
</feature>
<dbReference type="Pfam" id="PF02928">
    <property type="entry name" value="zf-C5HC2"/>
    <property type="match status" value="1"/>
</dbReference>
<dbReference type="SMART" id="SM00558">
    <property type="entry name" value="JmjC"/>
    <property type="match status" value="1"/>
</dbReference>
<evidence type="ECO:0000313" key="5">
    <source>
        <dbReference type="Proteomes" id="UP000796880"/>
    </source>
</evidence>
<feature type="region of interest" description="Disordered" evidence="1">
    <location>
        <begin position="781"/>
        <end position="803"/>
    </location>
</feature>
<dbReference type="InterPro" id="IPR003349">
    <property type="entry name" value="JmjN"/>
</dbReference>
<dbReference type="SUPFAM" id="SSF51197">
    <property type="entry name" value="Clavaminate synthase-like"/>
    <property type="match status" value="1"/>
</dbReference>
<dbReference type="Gene3D" id="2.60.120.650">
    <property type="entry name" value="Cupin"/>
    <property type="match status" value="1"/>
</dbReference>
<dbReference type="GO" id="GO:0034647">
    <property type="term" value="F:histone H3K4me/H3K4me2/H3K4me3 demethylase activity"/>
    <property type="evidence" value="ECO:0007669"/>
    <property type="project" value="TreeGrafter"/>
</dbReference>
<dbReference type="EMBL" id="VOIH02000010">
    <property type="protein sequence ID" value="KAF3436140.1"/>
    <property type="molecule type" value="Genomic_DNA"/>
</dbReference>
<dbReference type="PROSITE" id="PS51183">
    <property type="entry name" value="JMJN"/>
    <property type="match status" value="1"/>
</dbReference>
<evidence type="ECO:0000259" key="2">
    <source>
        <dbReference type="PROSITE" id="PS51183"/>
    </source>
</evidence>
<gene>
    <name evidence="4" type="ORF">FNV43_RR23232</name>
</gene>
<organism evidence="4 5">
    <name type="scientific">Rhamnella rubrinervis</name>
    <dbReference type="NCBI Taxonomy" id="2594499"/>
    <lineage>
        <taxon>Eukaryota</taxon>
        <taxon>Viridiplantae</taxon>
        <taxon>Streptophyta</taxon>
        <taxon>Embryophyta</taxon>
        <taxon>Tracheophyta</taxon>
        <taxon>Spermatophyta</taxon>
        <taxon>Magnoliopsida</taxon>
        <taxon>eudicotyledons</taxon>
        <taxon>Gunneridae</taxon>
        <taxon>Pentapetalae</taxon>
        <taxon>rosids</taxon>
        <taxon>fabids</taxon>
        <taxon>Rosales</taxon>
        <taxon>Rhamnaceae</taxon>
        <taxon>rhamnoid group</taxon>
        <taxon>Rhamneae</taxon>
        <taxon>Rhamnella</taxon>
    </lineage>
</organism>
<evidence type="ECO:0000259" key="3">
    <source>
        <dbReference type="PROSITE" id="PS51184"/>
    </source>
</evidence>
<dbReference type="PANTHER" id="PTHR10694:SF54">
    <property type="entry name" value="INACTIVE LYSINE-SPECIFIC DEMETHYLASE JMJ19-RELATED"/>
    <property type="match status" value="1"/>
</dbReference>
<dbReference type="AlphaFoldDB" id="A0A8K0DYI7"/>
<dbReference type="InterPro" id="IPR004198">
    <property type="entry name" value="Znf_C5HC2"/>
</dbReference>
<dbReference type="GO" id="GO:0000785">
    <property type="term" value="C:chromatin"/>
    <property type="evidence" value="ECO:0007669"/>
    <property type="project" value="TreeGrafter"/>
</dbReference>
<name>A0A8K0DYI7_9ROSA</name>
<dbReference type="GO" id="GO:0010468">
    <property type="term" value="P:regulation of gene expression"/>
    <property type="evidence" value="ECO:0007669"/>
    <property type="project" value="TreeGrafter"/>
</dbReference>
<evidence type="ECO:0000256" key="1">
    <source>
        <dbReference type="SAM" id="MobiDB-lite"/>
    </source>
</evidence>
<dbReference type="GO" id="GO:0005634">
    <property type="term" value="C:nucleus"/>
    <property type="evidence" value="ECO:0007669"/>
    <property type="project" value="TreeGrafter"/>
</dbReference>
<dbReference type="Proteomes" id="UP000796880">
    <property type="component" value="Unassembled WGS sequence"/>
</dbReference>
<proteinExistence type="predicted"/>
<comment type="caution">
    <text evidence="4">The sequence shown here is derived from an EMBL/GenBank/DDBJ whole genome shotgun (WGS) entry which is preliminary data.</text>
</comment>
<dbReference type="Pfam" id="PF02375">
    <property type="entry name" value="JmjN"/>
    <property type="match status" value="1"/>
</dbReference>
<sequence>MSKKRQASHLSNENVEDLSVPPGFVSLTSFTLKRVGKIEEANISKDVLDAMSGMTGNAILKRTFRQTARIVIDPANHNNEESDIEQCDKVTARWRPADAITDVLREAPVFHPTEEEFRDTIDYVAKIRPLAETNGICRIVPPSSWNPPETDISVSSTFITQIQRIDGVEVPCSQNEKTSVSEVTNANGNKKRSLRMGLDFESGNGHAANLGAFGQEPGPKFTFKTFKKYADDFKGQYFCKNKVRDSNVCSTKSQWEPSVENIEGEYKRIIENPTEEIEVLCGDNLDPGVFGCGFPTETNPLETSRYPEDLNSGWNLNNLARLPASLLSFESNDTSHILVPRARIGMCFSSLQWRVAEHHLYTLSYMHMGAPKIWYCIPAKYSTKFEAVMKKLSPDTLEAELPRRLAKLVSPSILKSEGIPVFRCIHYPGEYVLVFPGAYHSGFDCGFNCSEEANFAPLDWLPHGRHAVENYQVLGRKTSISHDKLLLAAVQEAVRAQWEISWFRKSTLDNLCWKDAIGKEGILAKAFKSRIKHEGIKRKYLCSLSQSKKMDKHFDTTIKRECSICLFDLHMSAAGCPCSADRYSCLNHAKQLCSCPWSQKYFLFRHEISELNLLLEALGGKLSSMYKWAREYLGLSLSSNVSKNSLQASTHINDPTSHAADNSVQKVYKSQLAATPIKTSSSLSRFKAEIKARVLQSIMSNKSKAKEINETDSPNDAATASGNGGSSASSFSAEMKACEFQPSMSNEGKAKDYTGGEPQVLSSATKDRLSFLQIDLSSLISSDSASESSSSESEDSSDFGFQS</sequence>
<dbReference type="PANTHER" id="PTHR10694">
    <property type="entry name" value="LYSINE-SPECIFIC DEMETHYLASE"/>
    <property type="match status" value="1"/>
</dbReference>
<evidence type="ECO:0008006" key="6">
    <source>
        <dbReference type="Google" id="ProtNLM"/>
    </source>
</evidence>
<dbReference type="Pfam" id="PF02373">
    <property type="entry name" value="JmjC"/>
    <property type="match status" value="1"/>
</dbReference>
<feature type="domain" description="JmjN" evidence="2">
    <location>
        <begin position="107"/>
        <end position="148"/>
    </location>
</feature>
<keyword evidence="5" id="KW-1185">Reference proteome</keyword>
<accession>A0A8K0DYI7</accession>
<evidence type="ECO:0000313" key="4">
    <source>
        <dbReference type="EMBL" id="KAF3436140.1"/>
    </source>
</evidence>
<reference evidence="4" key="1">
    <citation type="submission" date="2020-03" db="EMBL/GenBank/DDBJ databases">
        <title>A high-quality chromosome-level genome assembly of a woody plant with both climbing and erect habits, Rhamnella rubrinervis.</title>
        <authorList>
            <person name="Lu Z."/>
            <person name="Yang Y."/>
            <person name="Zhu X."/>
            <person name="Sun Y."/>
        </authorList>
    </citation>
    <scope>NUCLEOTIDE SEQUENCE</scope>
    <source>
        <strain evidence="4">BYM</strain>
        <tissue evidence="4">Leaf</tissue>
    </source>
</reference>
<feature type="compositionally biased region" description="Low complexity" evidence="1">
    <location>
        <begin position="781"/>
        <end position="791"/>
    </location>
</feature>
<dbReference type="InterPro" id="IPR003347">
    <property type="entry name" value="JmjC_dom"/>
</dbReference>
<dbReference type="OrthoDB" id="1678912at2759"/>
<dbReference type="PROSITE" id="PS51184">
    <property type="entry name" value="JMJC"/>
    <property type="match status" value="1"/>
</dbReference>
<protein>
    <recommendedName>
        <fullName evidence="6">Lysine-specific demethylase JMJ16</fullName>
    </recommendedName>
</protein>
<feature type="domain" description="JmjC" evidence="3">
    <location>
        <begin position="311"/>
        <end position="472"/>
    </location>
</feature>
<feature type="compositionally biased region" description="Low complexity" evidence="1">
    <location>
        <begin position="717"/>
        <end position="728"/>
    </location>
</feature>
<dbReference type="SMART" id="SM00545">
    <property type="entry name" value="JmjN"/>
    <property type="match status" value="1"/>
</dbReference>